<feature type="domain" description="Nucleotidyl transferase" evidence="1">
    <location>
        <begin position="4"/>
        <end position="269"/>
    </location>
</feature>
<evidence type="ECO:0000259" key="2">
    <source>
        <dbReference type="Pfam" id="PF01050"/>
    </source>
</evidence>
<dbReference type="CDD" id="cd02213">
    <property type="entry name" value="cupin_PMI_typeII_C"/>
    <property type="match status" value="1"/>
</dbReference>
<evidence type="ECO:0000259" key="1">
    <source>
        <dbReference type="Pfam" id="PF00483"/>
    </source>
</evidence>
<proteinExistence type="predicted"/>
<dbReference type="InterPro" id="IPR051161">
    <property type="entry name" value="Mannose-6P_isomerase_type2"/>
</dbReference>
<dbReference type="Pfam" id="PF01050">
    <property type="entry name" value="MannoseP_isomer"/>
    <property type="match status" value="1"/>
</dbReference>
<dbReference type="GeneID" id="23114547"/>
<dbReference type="GO" id="GO:0004475">
    <property type="term" value="F:mannose-1-phosphate guanylyltransferase (GTP) activity"/>
    <property type="evidence" value="ECO:0007669"/>
    <property type="project" value="TreeGrafter"/>
</dbReference>
<gene>
    <name evidence="3" type="primary">algA</name>
    <name evidence="3" type="ORF">CBLFYP116_02011</name>
</gene>
<dbReference type="GO" id="GO:0009298">
    <property type="term" value="P:GDP-mannose biosynthetic process"/>
    <property type="evidence" value="ECO:0007669"/>
    <property type="project" value="TreeGrafter"/>
</dbReference>
<dbReference type="EMBL" id="CACRTF010000011">
    <property type="protein sequence ID" value="VYT13865.1"/>
    <property type="molecule type" value="Genomic_DNA"/>
</dbReference>
<dbReference type="Gene3D" id="3.90.550.10">
    <property type="entry name" value="Spore Coat Polysaccharide Biosynthesis Protein SpsA, Chain A"/>
    <property type="match status" value="1"/>
</dbReference>
<name>A0A6N2U712_9FIRM</name>
<dbReference type="SUPFAM" id="SSF51182">
    <property type="entry name" value="RmlC-like cupins"/>
    <property type="match status" value="1"/>
</dbReference>
<dbReference type="InterPro" id="IPR005835">
    <property type="entry name" value="NTP_transferase_dom"/>
</dbReference>
<reference evidence="3" key="1">
    <citation type="submission" date="2019-11" db="EMBL/GenBank/DDBJ databases">
        <authorList>
            <person name="Feng L."/>
        </authorList>
    </citation>
    <scope>NUCLEOTIDE SEQUENCE</scope>
    <source>
        <strain evidence="3">CbolteaeLFYP116</strain>
    </source>
</reference>
<dbReference type="InterPro" id="IPR029044">
    <property type="entry name" value="Nucleotide-diphossugar_trans"/>
</dbReference>
<dbReference type="GO" id="GO:0005976">
    <property type="term" value="P:polysaccharide metabolic process"/>
    <property type="evidence" value="ECO:0007669"/>
    <property type="project" value="InterPro"/>
</dbReference>
<dbReference type="PANTHER" id="PTHR46390">
    <property type="entry name" value="MANNOSE-1-PHOSPHATE GUANYLYLTRANSFERASE"/>
    <property type="match status" value="1"/>
</dbReference>
<evidence type="ECO:0000313" key="3">
    <source>
        <dbReference type="EMBL" id="VYT13865.1"/>
    </source>
</evidence>
<organism evidence="3">
    <name type="scientific">Enterocloster bolteae</name>
    <dbReference type="NCBI Taxonomy" id="208479"/>
    <lineage>
        <taxon>Bacteria</taxon>
        <taxon>Bacillati</taxon>
        <taxon>Bacillota</taxon>
        <taxon>Clostridia</taxon>
        <taxon>Lachnospirales</taxon>
        <taxon>Lachnospiraceae</taxon>
        <taxon>Enterocloster</taxon>
    </lineage>
</organism>
<dbReference type="InterPro" id="IPR014710">
    <property type="entry name" value="RmlC-like_jellyroll"/>
</dbReference>
<dbReference type="Gene3D" id="2.60.120.10">
    <property type="entry name" value="Jelly Rolls"/>
    <property type="match status" value="1"/>
</dbReference>
<dbReference type="Pfam" id="PF00483">
    <property type="entry name" value="NTP_transferase"/>
    <property type="match status" value="1"/>
</dbReference>
<dbReference type="InterPro" id="IPR011051">
    <property type="entry name" value="RmlC_Cupin_sf"/>
</dbReference>
<dbReference type="PANTHER" id="PTHR46390:SF1">
    <property type="entry name" value="MANNOSE-1-PHOSPHATE GUANYLYLTRANSFERASE"/>
    <property type="match status" value="1"/>
</dbReference>
<dbReference type="AlphaFoldDB" id="A0A6N2U712"/>
<dbReference type="RefSeq" id="WP_002576470.1">
    <property type="nucleotide sequence ID" value="NZ_BAABZS010000002.1"/>
</dbReference>
<protein>
    <submittedName>
        <fullName evidence="3">Alginate biosynthesis protein AlgA</fullName>
    </submittedName>
</protein>
<sequence length="449" mass="50684">MNIILLSGGSGKRLWPLSNNSRSKQFLKLLKNEEGNYESMVQRVYRQIREAGIDAHIVVATGASQVDSIRCQLGKNVDVVVEPERRDTFPAIALASVYLAKERQMDRDEVILALPVDPFADIEYFHTMMQMEQAVKSGIADMVLMGIEPTYPSEKYGYIVPEAHPVIDGRLIAWPVDRFQEKPSLDKARTLLDEGAKWNGGVFAFKLGYLLDIVNRTQEIVSFETFRNHYGDLKKISFDYEVVEKARSIAMVSYGGKWKDLGTWNTLSEEIAGPAIGNVLLGEGTAGTTVINETSMPMVVLGAKDMIVAASPDGILVSDKHASSYLKPYAEQISDRPMYEEMIWGDYRVTDYVEYTDKTRSLTKHMFIQGGRYIGYQAHSKRDEIWTIVDGTGEVIVDGHSRNVRRGDVVYLTAGQRHALRALNDVHLIEVQIGRTLEEDDIEQFEWTW</sequence>
<feature type="domain" description="Mannose-6-phosphate isomerase type II C-terminal" evidence="2">
    <location>
        <begin position="344"/>
        <end position="446"/>
    </location>
</feature>
<dbReference type="SUPFAM" id="SSF53448">
    <property type="entry name" value="Nucleotide-diphospho-sugar transferases"/>
    <property type="match status" value="1"/>
</dbReference>
<dbReference type="InterPro" id="IPR001538">
    <property type="entry name" value="Man6P_isomerase-2_C"/>
</dbReference>
<accession>A0A6N2U712</accession>